<keyword evidence="1" id="KW-0472">Membrane</keyword>
<accession>A0A0A1W3H1</accession>
<dbReference type="RefSeq" id="WP_245613388.1">
    <property type="nucleotide sequence ID" value="NZ_BBPI01000018.1"/>
</dbReference>
<evidence type="ECO:0000313" key="3">
    <source>
        <dbReference type="Proteomes" id="UP000032305"/>
    </source>
</evidence>
<dbReference type="eggNOG" id="ENOG5033YTJ">
    <property type="taxonomic scope" value="Bacteria"/>
</dbReference>
<keyword evidence="1" id="KW-0812">Transmembrane</keyword>
<feature type="transmembrane region" description="Helical" evidence="1">
    <location>
        <begin position="49"/>
        <end position="70"/>
    </location>
</feature>
<organism evidence="2 3">
    <name type="scientific">Sphingomonas parapaucimobilis NBRC 15100</name>
    <dbReference type="NCBI Taxonomy" id="1219049"/>
    <lineage>
        <taxon>Bacteria</taxon>
        <taxon>Pseudomonadati</taxon>
        <taxon>Pseudomonadota</taxon>
        <taxon>Alphaproteobacteria</taxon>
        <taxon>Sphingomonadales</taxon>
        <taxon>Sphingomonadaceae</taxon>
        <taxon>Sphingomonas</taxon>
    </lineage>
</organism>
<dbReference type="Proteomes" id="UP000032305">
    <property type="component" value="Unassembled WGS sequence"/>
</dbReference>
<evidence type="ECO:0000313" key="2">
    <source>
        <dbReference type="EMBL" id="GAL99984.1"/>
    </source>
</evidence>
<sequence>MTTPRSNEVDAQIERAREVMARISQDYRGSAQQTVKRVRRRARSAMQRVILIAIANAVILIAAMVTGLILPGGIGIFGALAAMMLMLAATLAIALAPAPRAPTPAKLAQVDIKALPAQTERWLEAQRPLLPAPAVQLVDRIGRRLDTLSPQLAAVDNDTAEAMEVRRLIGEQLPAFLRDYERVPEPLRRVERNGRTPDTQLIDGLKLIEQEIGDMTQRLAQADLDSLSTRGRFLEMKYREERAD</sequence>
<proteinExistence type="predicted"/>
<keyword evidence="3" id="KW-1185">Reference proteome</keyword>
<dbReference type="EMBL" id="BBPI01000018">
    <property type="protein sequence ID" value="GAL99984.1"/>
    <property type="molecule type" value="Genomic_DNA"/>
</dbReference>
<reference evidence="2 3" key="1">
    <citation type="submission" date="2014-11" db="EMBL/GenBank/DDBJ databases">
        <title>Whole genome shotgun sequence of Sphingomonas parapaucimobilis NBRC 15100.</title>
        <authorList>
            <person name="Katano-Makiyama Y."/>
            <person name="Hosoyama A."/>
            <person name="Hashimoto M."/>
            <person name="Hosoyama Y."/>
            <person name="Noguchi M."/>
            <person name="Numata M."/>
            <person name="Tsuchikane K."/>
            <person name="Hirakata S."/>
            <person name="Uohara A."/>
            <person name="Shimodaira J."/>
            <person name="Ohji S."/>
            <person name="Ichikawa N."/>
            <person name="Kimura A."/>
            <person name="Yamazoe A."/>
            <person name="Fujita N."/>
        </authorList>
    </citation>
    <scope>NUCLEOTIDE SEQUENCE [LARGE SCALE GENOMIC DNA]</scope>
    <source>
        <strain evidence="2 3">NBRC 15100</strain>
    </source>
</reference>
<dbReference type="AlphaFoldDB" id="A0A0A1W3H1"/>
<evidence type="ECO:0000256" key="1">
    <source>
        <dbReference type="SAM" id="Phobius"/>
    </source>
</evidence>
<evidence type="ECO:0008006" key="4">
    <source>
        <dbReference type="Google" id="ProtNLM"/>
    </source>
</evidence>
<feature type="transmembrane region" description="Helical" evidence="1">
    <location>
        <begin position="76"/>
        <end position="96"/>
    </location>
</feature>
<keyword evidence="1" id="KW-1133">Transmembrane helix</keyword>
<protein>
    <recommendedName>
        <fullName evidence="4">5-bromo-4-chloroindolyl phosphate hydrolysis protein</fullName>
    </recommendedName>
</protein>
<name>A0A0A1W3H1_9SPHN</name>
<comment type="caution">
    <text evidence="2">The sequence shown here is derived from an EMBL/GenBank/DDBJ whole genome shotgun (WGS) entry which is preliminary data.</text>
</comment>
<gene>
    <name evidence="2" type="ORF">SP5_018_00140</name>
</gene>